<comment type="caution">
    <text evidence="2">The sequence shown here is derived from an EMBL/GenBank/DDBJ whole genome shotgun (WGS) entry which is preliminary data.</text>
</comment>
<dbReference type="SUPFAM" id="SSF52317">
    <property type="entry name" value="Class I glutamine amidotransferase-like"/>
    <property type="match status" value="1"/>
</dbReference>
<organism evidence="2 3">
    <name type="scientific">Nocardioides imazamoxiresistens</name>
    <dbReference type="NCBI Taxonomy" id="3231893"/>
    <lineage>
        <taxon>Bacteria</taxon>
        <taxon>Bacillati</taxon>
        <taxon>Actinomycetota</taxon>
        <taxon>Actinomycetes</taxon>
        <taxon>Propionibacteriales</taxon>
        <taxon>Nocardioidaceae</taxon>
        <taxon>Nocardioides</taxon>
    </lineage>
</organism>
<dbReference type="EMBL" id="JAVYII010000006">
    <property type="protein sequence ID" value="MDT9594346.1"/>
    <property type="molecule type" value="Genomic_DNA"/>
</dbReference>
<gene>
    <name evidence="2" type="ORF">RDV89_14775</name>
</gene>
<dbReference type="Proteomes" id="UP001268542">
    <property type="component" value="Unassembled WGS sequence"/>
</dbReference>
<name>A0ABU3PYT9_9ACTN</name>
<dbReference type="Gene3D" id="3.40.50.880">
    <property type="match status" value="1"/>
</dbReference>
<feature type="domain" description="DJ-1/PfpI" evidence="1">
    <location>
        <begin position="3"/>
        <end position="177"/>
    </location>
</feature>
<sequence>MHIGILLFDDVEVLDACGPYEVFTTAARVAARRGEDATYDVSLLAATDRAVRSRPGLRLGVDATLDAAGPLDLLLVPGGVTDAVEADATTLAWLAAQAGTTPLLASVCTGAFVLAEAGVLAGRGTRRVTTHWEDVPLLRERHPDLDVIAGPRWVRDGDVWTSAGISAGLDLALELVAVTSSRDLAVATARQMDYAWDDVEAPAP</sequence>
<keyword evidence="2" id="KW-0456">Lyase</keyword>
<evidence type="ECO:0000259" key="1">
    <source>
        <dbReference type="Pfam" id="PF01965"/>
    </source>
</evidence>
<proteinExistence type="predicted"/>
<evidence type="ECO:0000313" key="3">
    <source>
        <dbReference type="Proteomes" id="UP001268542"/>
    </source>
</evidence>
<protein>
    <submittedName>
        <fullName evidence="2">DJ-1/PfpI family protein</fullName>
        <ecNumber evidence="2">4.2.1.-</ecNumber>
    </submittedName>
</protein>
<accession>A0ABU3PYT9</accession>
<keyword evidence="3" id="KW-1185">Reference proteome</keyword>
<dbReference type="PANTHER" id="PTHR43130">
    <property type="entry name" value="ARAC-FAMILY TRANSCRIPTIONAL REGULATOR"/>
    <property type="match status" value="1"/>
</dbReference>
<dbReference type="EC" id="4.2.1.-" evidence="2"/>
<dbReference type="GO" id="GO:0016829">
    <property type="term" value="F:lyase activity"/>
    <property type="evidence" value="ECO:0007669"/>
    <property type="project" value="UniProtKB-KW"/>
</dbReference>
<reference evidence="2 3" key="1">
    <citation type="submission" date="2023-08" db="EMBL/GenBank/DDBJ databases">
        <title>Nocardioides seae sp. nov., a bacterium isolated from a soil.</title>
        <authorList>
            <person name="Wang X."/>
        </authorList>
    </citation>
    <scope>NUCLEOTIDE SEQUENCE [LARGE SCALE GENOMIC DNA]</scope>
    <source>
        <strain evidence="2 3">YZH12</strain>
    </source>
</reference>
<dbReference type="CDD" id="cd03139">
    <property type="entry name" value="GATase1_PfpI_2"/>
    <property type="match status" value="1"/>
</dbReference>
<evidence type="ECO:0000313" key="2">
    <source>
        <dbReference type="EMBL" id="MDT9594346.1"/>
    </source>
</evidence>
<dbReference type="InterPro" id="IPR052158">
    <property type="entry name" value="INH-QAR"/>
</dbReference>
<dbReference type="InterPro" id="IPR029062">
    <property type="entry name" value="Class_I_gatase-like"/>
</dbReference>
<dbReference type="Pfam" id="PF01965">
    <property type="entry name" value="DJ-1_PfpI"/>
    <property type="match status" value="1"/>
</dbReference>
<dbReference type="RefSeq" id="WP_315734029.1">
    <property type="nucleotide sequence ID" value="NZ_JAVYII010000006.1"/>
</dbReference>
<dbReference type="InterPro" id="IPR002818">
    <property type="entry name" value="DJ-1/PfpI"/>
</dbReference>
<dbReference type="PANTHER" id="PTHR43130:SF14">
    <property type="entry name" value="DJ-1_PFPI DOMAIN-CONTAINING PROTEIN"/>
    <property type="match status" value="1"/>
</dbReference>